<proteinExistence type="inferred from homology"/>
<comment type="subunit">
    <text evidence="3">UreD, UreF and UreG form a complex that acts as a GTP-hydrolysis-dependent molecular chaperone, activating the urease apoprotein by helping to assemble the nickel containing metallocenter of UreC. The UreE protein probably delivers the nickel.</text>
</comment>
<evidence type="ECO:0000256" key="2">
    <source>
        <dbReference type="ARBA" id="ARBA00023186"/>
    </source>
</evidence>
<keyword evidence="2 3" id="KW-0143">Chaperone</keyword>
<keyword evidence="3" id="KW-0963">Cytoplasm</keyword>
<evidence type="ECO:0000256" key="3">
    <source>
        <dbReference type="HAMAP-Rule" id="MF_01384"/>
    </source>
</evidence>
<comment type="function">
    <text evidence="3">Required for maturation of urease via the functional incorporation of the urease nickel metallocenter.</text>
</comment>
<dbReference type="InterPro" id="IPR002669">
    <property type="entry name" value="UreD"/>
</dbReference>
<evidence type="ECO:0000256" key="1">
    <source>
        <dbReference type="ARBA" id="ARBA00007177"/>
    </source>
</evidence>
<gene>
    <name evidence="3" type="primary">ureD</name>
    <name evidence="4" type="ORF">HNR46_002995</name>
</gene>
<comment type="caution">
    <text evidence="4">The sequence shown here is derived from an EMBL/GenBank/DDBJ whole genome shotgun (WGS) entry which is preliminary data.</text>
</comment>
<comment type="similarity">
    <text evidence="1 3">Belongs to the UreD family.</text>
</comment>
<keyword evidence="3" id="KW-0996">Nickel insertion</keyword>
<accession>A0A840V369</accession>
<comment type="subcellular location">
    <subcellularLocation>
        <location evidence="3">Cytoplasm</location>
    </subcellularLocation>
</comment>
<dbReference type="RefSeq" id="WP_184020044.1">
    <property type="nucleotide sequence ID" value="NZ_JACHFD010000015.1"/>
</dbReference>
<dbReference type="AlphaFoldDB" id="A0A840V369"/>
<evidence type="ECO:0000313" key="4">
    <source>
        <dbReference type="EMBL" id="MBB5352747.1"/>
    </source>
</evidence>
<name>A0A840V369_9BACT</name>
<reference evidence="4 5" key="1">
    <citation type="submission" date="2020-08" db="EMBL/GenBank/DDBJ databases">
        <title>Genomic Encyclopedia of Type Strains, Phase IV (KMG-IV): sequencing the most valuable type-strain genomes for metagenomic binning, comparative biology and taxonomic classification.</title>
        <authorList>
            <person name="Goeker M."/>
        </authorList>
    </citation>
    <scope>NUCLEOTIDE SEQUENCE [LARGE SCALE GENOMIC DNA]</scope>
    <source>
        <strain evidence="4 5">YC6886</strain>
    </source>
</reference>
<dbReference type="EMBL" id="JACHFD010000015">
    <property type="protein sequence ID" value="MBB5352747.1"/>
    <property type="molecule type" value="Genomic_DNA"/>
</dbReference>
<dbReference type="GO" id="GO:0016151">
    <property type="term" value="F:nickel cation binding"/>
    <property type="evidence" value="ECO:0007669"/>
    <property type="project" value="UniProtKB-UniRule"/>
</dbReference>
<dbReference type="Proteomes" id="UP000557717">
    <property type="component" value="Unassembled WGS sequence"/>
</dbReference>
<evidence type="ECO:0000313" key="5">
    <source>
        <dbReference type="Proteomes" id="UP000557717"/>
    </source>
</evidence>
<organism evidence="4 5">
    <name type="scientific">Haloferula luteola</name>
    <dbReference type="NCBI Taxonomy" id="595692"/>
    <lineage>
        <taxon>Bacteria</taxon>
        <taxon>Pseudomonadati</taxon>
        <taxon>Verrucomicrobiota</taxon>
        <taxon>Verrucomicrobiia</taxon>
        <taxon>Verrucomicrobiales</taxon>
        <taxon>Verrucomicrobiaceae</taxon>
        <taxon>Haloferula</taxon>
    </lineage>
</organism>
<sequence length="275" mass="30155">MALTSTSLDSDLRLRFEAGPEGVTRLTHRQAGGLCHIGKPYWDGKVLLTQLINPTAGFFAGDRLVAEIELGAGASVLLSSPSATRLHTMHHGASELRQTFRLSEHSWLEVLPDLLIPQKASEATLHTRIELHPSASLVYLDLLAPGRRAHGEALAFRRLATALDLVTHEGIPLARERARLDPTTDAWRLQTASGEPAFVGTFWLHLPGWSAFSSLFPHLETLPGKLQVGASQLSPDLFVIRLLTPDSLALRRACLIVRESLACHFPRLLTRTGKL</sequence>
<dbReference type="GO" id="GO:0005737">
    <property type="term" value="C:cytoplasm"/>
    <property type="evidence" value="ECO:0007669"/>
    <property type="project" value="UniProtKB-SubCell"/>
</dbReference>
<dbReference type="PANTHER" id="PTHR33643:SF1">
    <property type="entry name" value="UREASE ACCESSORY PROTEIN D"/>
    <property type="match status" value="1"/>
</dbReference>
<dbReference type="PANTHER" id="PTHR33643">
    <property type="entry name" value="UREASE ACCESSORY PROTEIN D"/>
    <property type="match status" value="1"/>
</dbReference>
<protein>
    <recommendedName>
        <fullName evidence="3">Urease accessory protein UreD</fullName>
    </recommendedName>
</protein>
<dbReference type="HAMAP" id="MF_01384">
    <property type="entry name" value="UreD"/>
    <property type="match status" value="1"/>
</dbReference>
<keyword evidence="5" id="KW-1185">Reference proteome</keyword>
<dbReference type="Pfam" id="PF01774">
    <property type="entry name" value="UreD"/>
    <property type="match status" value="1"/>
</dbReference>